<keyword evidence="4" id="KW-0233">DNA recombination</keyword>
<keyword evidence="3" id="KW-0238">DNA-binding</keyword>
<dbReference type="InterPro" id="IPR050808">
    <property type="entry name" value="Phage_Integrase"/>
</dbReference>
<evidence type="ECO:0000313" key="6">
    <source>
        <dbReference type="EMBL" id="MES5150803.1"/>
    </source>
</evidence>
<dbReference type="Gene3D" id="1.10.443.10">
    <property type="entry name" value="Intergrase catalytic core"/>
    <property type="match status" value="1"/>
</dbReference>
<dbReference type="InterPro" id="IPR004107">
    <property type="entry name" value="Integrase_SAM-like_N"/>
</dbReference>
<organism evidence="6 7">
    <name type="scientific">Lactobacillus crispatus</name>
    <dbReference type="NCBI Taxonomy" id="47770"/>
    <lineage>
        <taxon>Bacteria</taxon>
        <taxon>Bacillati</taxon>
        <taxon>Bacillota</taxon>
        <taxon>Bacilli</taxon>
        <taxon>Lactobacillales</taxon>
        <taxon>Lactobacillaceae</taxon>
        <taxon>Lactobacillus</taxon>
    </lineage>
</organism>
<evidence type="ECO:0000313" key="7">
    <source>
        <dbReference type="Proteomes" id="UP001434419"/>
    </source>
</evidence>
<dbReference type="InterPro" id="IPR002104">
    <property type="entry name" value="Integrase_catalytic"/>
</dbReference>
<proteinExistence type="inferred from homology"/>
<comment type="caution">
    <text evidence="6">The sequence shown here is derived from an EMBL/GenBank/DDBJ whole genome shotgun (WGS) entry which is preliminary data.</text>
</comment>
<reference evidence="6" key="1">
    <citation type="submission" date="2024-06" db="EMBL/GenBank/DDBJ databases">
        <title>Vaginal Lactobacillus fatty acid response mechanisms reveal a metabolite-targeted strategy for bacterial vaginosis treatment.</title>
        <authorList>
            <person name="Zhu M."/>
            <person name="Blainey P.C."/>
            <person name="Bloom S.M."/>
            <person name="Kwon D.S."/>
        </authorList>
    </citation>
    <scope>NUCLEOTIDE SEQUENCE</scope>
    <source>
        <strain evidence="6">194_F1_1</strain>
    </source>
</reference>
<dbReference type="InterPro" id="IPR010998">
    <property type="entry name" value="Integrase_recombinase_N"/>
</dbReference>
<comment type="similarity">
    <text evidence="1">Belongs to the 'phage' integrase family.</text>
</comment>
<dbReference type="Pfam" id="PF00589">
    <property type="entry name" value="Phage_integrase"/>
    <property type="match status" value="1"/>
</dbReference>
<dbReference type="Pfam" id="PF14659">
    <property type="entry name" value="Phage_int_SAM_3"/>
    <property type="match status" value="1"/>
</dbReference>
<dbReference type="Gene3D" id="1.10.150.130">
    <property type="match status" value="1"/>
</dbReference>
<dbReference type="Pfam" id="PF14657">
    <property type="entry name" value="Arm-DNA-bind_4"/>
    <property type="match status" value="1"/>
</dbReference>
<dbReference type="EMBL" id="JBETVU010000012">
    <property type="protein sequence ID" value="MES5150803.1"/>
    <property type="molecule type" value="Genomic_DNA"/>
</dbReference>
<sequence length="376" mass="44131">MPKRKNTAIKPYKLKSGKKRYMFYIYLGQKNGQKVQTFRRGFKSYEEADAVYKQLAATNPQDFVKQKQYTVDQLWNEWFKRYVLDVKPSTAQKTYELYNLHIKPEFGESYVDSLTTKTISDYFYSLAKEYKRYRTVFNYLHKLLEYAVDIELINRNPARSSLLPKKSAVKGRDTSHNFYTLDELKSFLDTAKEISDQVYFYFLILATTGIRKSEAIALHWSDFDYKHKTIHIQRTTAYKLKIKGNGEIETNDYGTQIPKGNETRIVPMSDLVYEISLHCRKDLNPLVFHNTKGDYYRSSKADKWKKQIYEKNPNLKKITVHGLRHSFATIANDNGWNMVDVKNVLGHKSLDLTLGTYTHTTKNGEEEIRKDINGLF</sequence>
<feature type="domain" description="Tyr recombinase" evidence="5">
    <location>
        <begin position="174"/>
        <end position="370"/>
    </location>
</feature>
<keyword evidence="2" id="KW-0229">DNA integration</keyword>
<dbReference type="InterPro" id="IPR013762">
    <property type="entry name" value="Integrase-like_cat_sf"/>
</dbReference>
<dbReference type="PANTHER" id="PTHR30629:SF2">
    <property type="entry name" value="PROPHAGE INTEGRASE INTS-RELATED"/>
    <property type="match status" value="1"/>
</dbReference>
<protein>
    <submittedName>
        <fullName evidence="6">Tyrosine-type recombinase/integrase</fullName>
    </submittedName>
</protein>
<evidence type="ECO:0000256" key="2">
    <source>
        <dbReference type="ARBA" id="ARBA00022908"/>
    </source>
</evidence>
<dbReference type="InterPro" id="IPR028259">
    <property type="entry name" value="AP2-like_int_N"/>
</dbReference>
<keyword evidence="7" id="KW-1185">Reference proteome</keyword>
<dbReference type="InterPro" id="IPR011010">
    <property type="entry name" value="DNA_brk_join_enz"/>
</dbReference>
<dbReference type="PROSITE" id="PS51898">
    <property type="entry name" value="TYR_RECOMBINASE"/>
    <property type="match status" value="1"/>
</dbReference>
<dbReference type="CDD" id="cd01189">
    <property type="entry name" value="INT_ICEBs1_C_like"/>
    <property type="match status" value="1"/>
</dbReference>
<evidence type="ECO:0000256" key="3">
    <source>
        <dbReference type="ARBA" id="ARBA00023125"/>
    </source>
</evidence>
<evidence type="ECO:0000259" key="5">
    <source>
        <dbReference type="PROSITE" id="PS51898"/>
    </source>
</evidence>
<evidence type="ECO:0000256" key="1">
    <source>
        <dbReference type="ARBA" id="ARBA00008857"/>
    </source>
</evidence>
<dbReference type="Proteomes" id="UP001434419">
    <property type="component" value="Unassembled WGS sequence"/>
</dbReference>
<name>A0ABV2BC27_9LACO</name>
<dbReference type="RefSeq" id="WP_118992126.1">
    <property type="nucleotide sequence ID" value="NZ_CP083389.1"/>
</dbReference>
<accession>A0ABV2BC27</accession>
<gene>
    <name evidence="6" type="ORF">ABVC42_13180</name>
</gene>
<dbReference type="SUPFAM" id="SSF56349">
    <property type="entry name" value="DNA breaking-rejoining enzymes"/>
    <property type="match status" value="1"/>
</dbReference>
<evidence type="ECO:0000256" key="4">
    <source>
        <dbReference type="ARBA" id="ARBA00023172"/>
    </source>
</evidence>
<dbReference type="PANTHER" id="PTHR30629">
    <property type="entry name" value="PROPHAGE INTEGRASE"/>
    <property type="match status" value="1"/>
</dbReference>